<feature type="domain" description="DUF7146" evidence="3">
    <location>
        <begin position="96"/>
        <end position="197"/>
    </location>
</feature>
<dbReference type="EMBL" id="BPQH01000021">
    <property type="protein sequence ID" value="GJD52697.1"/>
    <property type="molecule type" value="Genomic_DNA"/>
</dbReference>
<sequence>MTVSLQEAARALGGKVAGVNQILCPGPGHGPGDRSLSVRLAAEAPGGFVVHSFATDDPFACRDHVAARLGWPTRSGRAAEQPVRPQVSRPASDDAERGRRALELWHEARRPGGTPVEAYLARRGLTLPDADVAIRYHSSCPFAGSRTPAMVALVRDVASDRPVAVHRTALTADGRKGEVEGYDRRSLGPVRGGAIKLTPDEDVITCLGIAEGLETALSLQLLPEFRRSPVWSLISAGGIAAFPVLAGIEVLWIAVDHDPAGLAAAEACADRWEQAGREVYLVRPDVAGADINDVVARLQEMPHG</sequence>
<evidence type="ECO:0000256" key="1">
    <source>
        <dbReference type="SAM" id="MobiDB-lite"/>
    </source>
</evidence>
<comment type="caution">
    <text evidence="4">The sequence shown here is derived from an EMBL/GenBank/DDBJ whole genome shotgun (WGS) entry which is preliminary data.</text>
</comment>
<evidence type="ECO:0008006" key="6">
    <source>
        <dbReference type="Google" id="ProtNLM"/>
    </source>
</evidence>
<dbReference type="InterPro" id="IPR006171">
    <property type="entry name" value="TOPRIM_dom"/>
</dbReference>
<keyword evidence="5" id="KW-1185">Reference proteome</keyword>
<proteinExistence type="predicted"/>
<evidence type="ECO:0000313" key="5">
    <source>
        <dbReference type="Proteomes" id="UP001055167"/>
    </source>
</evidence>
<dbReference type="Pfam" id="PF13362">
    <property type="entry name" value="Toprim_3"/>
    <property type="match status" value="1"/>
</dbReference>
<dbReference type="Proteomes" id="UP001055167">
    <property type="component" value="Unassembled WGS sequence"/>
</dbReference>
<gene>
    <name evidence="4" type="ORF">OPKNFCMD_5463</name>
</gene>
<protein>
    <recommendedName>
        <fullName evidence="6">Virulence-associated protein E</fullName>
    </recommendedName>
</protein>
<accession>A0ABQ4R5G7</accession>
<reference evidence="4" key="2">
    <citation type="submission" date="2021-08" db="EMBL/GenBank/DDBJ databases">
        <authorList>
            <person name="Tani A."/>
            <person name="Ola A."/>
            <person name="Ogura Y."/>
            <person name="Katsura K."/>
            <person name="Hayashi T."/>
        </authorList>
    </citation>
    <scope>NUCLEOTIDE SEQUENCE</scope>
    <source>
        <strain evidence="4">KCTC 52305</strain>
    </source>
</reference>
<reference evidence="4" key="1">
    <citation type="journal article" date="2021" name="Front. Microbiol.">
        <title>Comprehensive Comparative Genomics and Phenotyping of Methylobacterium Species.</title>
        <authorList>
            <person name="Alessa O."/>
            <person name="Ogura Y."/>
            <person name="Fujitani Y."/>
            <person name="Takami H."/>
            <person name="Hayashi T."/>
            <person name="Sahin N."/>
            <person name="Tani A."/>
        </authorList>
    </citation>
    <scope>NUCLEOTIDE SEQUENCE</scope>
    <source>
        <strain evidence="4">KCTC 52305</strain>
    </source>
</reference>
<dbReference type="Pfam" id="PF23639">
    <property type="entry name" value="DUF7146"/>
    <property type="match status" value="1"/>
</dbReference>
<dbReference type="InterPro" id="IPR055570">
    <property type="entry name" value="DUF7146"/>
</dbReference>
<evidence type="ECO:0000259" key="3">
    <source>
        <dbReference type="Pfam" id="PF23639"/>
    </source>
</evidence>
<evidence type="ECO:0000313" key="4">
    <source>
        <dbReference type="EMBL" id="GJD52697.1"/>
    </source>
</evidence>
<feature type="domain" description="Toprim" evidence="2">
    <location>
        <begin position="207"/>
        <end position="295"/>
    </location>
</feature>
<feature type="region of interest" description="Disordered" evidence="1">
    <location>
        <begin position="72"/>
        <end position="97"/>
    </location>
</feature>
<name>A0ABQ4R5G7_9HYPH</name>
<organism evidence="4 5">
    <name type="scientific">Methylobacterium crusticola</name>
    <dbReference type="NCBI Taxonomy" id="1697972"/>
    <lineage>
        <taxon>Bacteria</taxon>
        <taxon>Pseudomonadati</taxon>
        <taxon>Pseudomonadota</taxon>
        <taxon>Alphaproteobacteria</taxon>
        <taxon>Hyphomicrobiales</taxon>
        <taxon>Methylobacteriaceae</taxon>
        <taxon>Methylobacterium</taxon>
    </lineage>
</organism>
<dbReference type="RefSeq" id="WP_128561216.1">
    <property type="nucleotide sequence ID" value="NZ_BPQH01000021.1"/>
</dbReference>
<evidence type="ECO:0000259" key="2">
    <source>
        <dbReference type="Pfam" id="PF13362"/>
    </source>
</evidence>